<reference evidence="2" key="1">
    <citation type="submission" date="2023-10" db="EMBL/GenBank/DDBJ databases">
        <authorList>
            <person name="Chen Y."/>
            <person name="Shah S."/>
            <person name="Dougan E. K."/>
            <person name="Thang M."/>
            <person name="Chan C."/>
        </authorList>
    </citation>
    <scope>NUCLEOTIDE SEQUENCE [LARGE SCALE GENOMIC DNA]</scope>
</reference>
<proteinExistence type="predicted"/>
<feature type="region of interest" description="Disordered" evidence="1">
    <location>
        <begin position="180"/>
        <end position="209"/>
    </location>
</feature>
<dbReference type="Proteomes" id="UP001189429">
    <property type="component" value="Unassembled WGS sequence"/>
</dbReference>
<gene>
    <name evidence="2" type="ORF">PCOR1329_LOCUS69660</name>
</gene>
<evidence type="ECO:0000256" key="1">
    <source>
        <dbReference type="SAM" id="MobiDB-lite"/>
    </source>
</evidence>
<sequence>MAIARRANKDAARDGDNNGRDARARRDANGQCATHCASQAGAAARLSGGVGAAGARAQGRAGELAALAGARAAPAAEEIRGQKLEGGWPTGVFLNKGGSVAKAGELCAERAGARGGEVPRVDAAALAEVAEAERAFQAKGQGSSIQELGGQAAAPAELCEDFRRIPRGLLRRAQGALGGVEGLGGALEEGPPVNRPRRGARGAEDSEVN</sequence>
<dbReference type="EMBL" id="CAUYUJ010019159">
    <property type="protein sequence ID" value="CAK0888993.1"/>
    <property type="molecule type" value="Genomic_DNA"/>
</dbReference>
<feature type="compositionally biased region" description="Basic and acidic residues" evidence="1">
    <location>
        <begin position="7"/>
        <end position="28"/>
    </location>
</feature>
<evidence type="ECO:0000313" key="3">
    <source>
        <dbReference type="Proteomes" id="UP001189429"/>
    </source>
</evidence>
<protein>
    <submittedName>
        <fullName evidence="2">Uncharacterized protein</fullName>
    </submittedName>
</protein>
<comment type="caution">
    <text evidence="2">The sequence shown here is derived from an EMBL/GenBank/DDBJ whole genome shotgun (WGS) entry which is preliminary data.</text>
</comment>
<keyword evidence="3" id="KW-1185">Reference proteome</keyword>
<accession>A0ABN9WTT5</accession>
<evidence type="ECO:0000313" key="2">
    <source>
        <dbReference type="EMBL" id="CAK0888993.1"/>
    </source>
</evidence>
<name>A0ABN9WTT5_9DINO</name>
<organism evidence="2 3">
    <name type="scientific">Prorocentrum cordatum</name>
    <dbReference type="NCBI Taxonomy" id="2364126"/>
    <lineage>
        <taxon>Eukaryota</taxon>
        <taxon>Sar</taxon>
        <taxon>Alveolata</taxon>
        <taxon>Dinophyceae</taxon>
        <taxon>Prorocentrales</taxon>
        <taxon>Prorocentraceae</taxon>
        <taxon>Prorocentrum</taxon>
    </lineage>
</organism>
<feature type="region of interest" description="Disordered" evidence="1">
    <location>
        <begin position="1"/>
        <end position="30"/>
    </location>
</feature>